<gene>
    <name evidence="4" type="ORF">TPC1_30553</name>
</gene>
<dbReference type="EMBL" id="GDID01006654">
    <property type="protein sequence ID" value="JAP89952.1"/>
    <property type="molecule type" value="Transcribed_RNA"/>
</dbReference>
<protein>
    <submittedName>
        <fullName evidence="4">Uncharacterized protein</fullName>
    </submittedName>
</protein>
<feature type="chain" id="PRO_5007526522" evidence="3">
    <location>
        <begin position="24"/>
        <end position="391"/>
    </location>
</feature>
<evidence type="ECO:0000313" key="4">
    <source>
        <dbReference type="EMBL" id="JAP89952.1"/>
    </source>
</evidence>
<keyword evidence="2" id="KW-1133">Transmembrane helix</keyword>
<feature type="transmembrane region" description="Helical" evidence="2">
    <location>
        <begin position="337"/>
        <end position="359"/>
    </location>
</feature>
<feature type="signal peptide" evidence="3">
    <location>
        <begin position="1"/>
        <end position="23"/>
    </location>
</feature>
<dbReference type="AlphaFoldDB" id="A0A146JZ24"/>
<keyword evidence="2" id="KW-0812">Transmembrane</keyword>
<keyword evidence="3" id="KW-0732">Signal</keyword>
<organism evidence="4">
    <name type="scientific">Trepomonas sp. PC1</name>
    <dbReference type="NCBI Taxonomy" id="1076344"/>
    <lineage>
        <taxon>Eukaryota</taxon>
        <taxon>Metamonada</taxon>
        <taxon>Diplomonadida</taxon>
        <taxon>Hexamitidae</taxon>
        <taxon>Hexamitinae</taxon>
        <taxon>Trepomonas</taxon>
    </lineage>
</organism>
<proteinExistence type="predicted"/>
<reference evidence="4" key="1">
    <citation type="submission" date="2015-07" db="EMBL/GenBank/DDBJ databases">
        <title>Adaptation to a free-living lifestyle via gene acquisitions in the diplomonad Trepomonas sp. PC1.</title>
        <authorList>
            <person name="Xu F."/>
            <person name="Jerlstrom-Hultqvist J."/>
            <person name="Kolisko M."/>
            <person name="Simpson A.G.B."/>
            <person name="Roger A.J."/>
            <person name="Svard S.G."/>
            <person name="Andersson J.O."/>
        </authorList>
    </citation>
    <scope>NUCLEOTIDE SEQUENCE</scope>
    <source>
        <strain evidence="4">PC1</strain>
    </source>
</reference>
<feature type="region of interest" description="Disordered" evidence="1">
    <location>
        <begin position="122"/>
        <end position="146"/>
    </location>
</feature>
<evidence type="ECO:0000256" key="3">
    <source>
        <dbReference type="SAM" id="SignalP"/>
    </source>
</evidence>
<evidence type="ECO:0000256" key="1">
    <source>
        <dbReference type="SAM" id="MobiDB-lite"/>
    </source>
</evidence>
<sequence length="391" mass="45575">MKQIISVLSIVSIQSILITNLAAAVTHELEIKKFHYFLPLQNIIIYKYINTPLSVMTNLPIANETQQLMNKMDIQNQLKNEIKIDKTLFESEELAYEALRCETNQIIQNNQTLNCVYRATHSPKPEMNDANANKEKKRARPGTTKSQQCDRRACVAQVAGKTIIKNSYRYDYFFYRSRNEQKQVIETPWTEKYHLKLSPEHIYYRVEHKGDHDQNICARGPYLRIKFTEQQEQEIEKHILEFKNLSALKHLSRQVIFNNVTFRQLSQKANLILREKISVVQLCFDFCGENNIRFKCLNTKNVSFGIANPDYYQLFIEAKCKVVEMDWTFIKIGHTSYAIHILASILPSRFMFILAAYIVSTNKLIVQQASSFCLIIKLTTHTSFTNKSSHI</sequence>
<accession>A0A146JZ24</accession>
<name>A0A146JZ24_9EUKA</name>
<keyword evidence="2" id="KW-0472">Membrane</keyword>
<evidence type="ECO:0000256" key="2">
    <source>
        <dbReference type="SAM" id="Phobius"/>
    </source>
</evidence>